<protein>
    <recommendedName>
        <fullName evidence="10">U2A'/phosphoprotein 32 family A C-terminal domain-containing protein</fullName>
    </recommendedName>
</protein>
<evidence type="ECO:0000259" key="10">
    <source>
        <dbReference type="SMART" id="SM00446"/>
    </source>
</evidence>
<evidence type="ECO:0000256" key="9">
    <source>
        <dbReference type="ARBA" id="ARBA00049982"/>
    </source>
</evidence>
<gene>
    <name evidence="11" type="ORF">WMSIL1_LOCUS5067</name>
</gene>
<evidence type="ECO:0000313" key="12">
    <source>
        <dbReference type="Proteomes" id="UP000321570"/>
    </source>
</evidence>
<feature type="non-terminal residue" evidence="11">
    <location>
        <position position="242"/>
    </location>
</feature>
<dbReference type="Gene3D" id="3.80.10.10">
    <property type="entry name" value="Ribonuclease Inhibitor"/>
    <property type="match status" value="1"/>
</dbReference>
<dbReference type="Proteomes" id="UP000321570">
    <property type="component" value="Unassembled WGS sequence"/>
</dbReference>
<evidence type="ECO:0000256" key="6">
    <source>
        <dbReference type="ARBA" id="ARBA00023054"/>
    </source>
</evidence>
<keyword evidence="7" id="KW-0969">Cilium</keyword>
<dbReference type="GO" id="GO:0005929">
    <property type="term" value="C:cilium"/>
    <property type="evidence" value="ECO:0007669"/>
    <property type="project" value="UniProtKB-SubCell"/>
</dbReference>
<keyword evidence="8" id="KW-0966">Cell projection</keyword>
<dbReference type="EMBL" id="CABIJS010000155">
    <property type="protein sequence ID" value="VUZ45042.1"/>
    <property type="molecule type" value="Genomic_DNA"/>
</dbReference>
<evidence type="ECO:0000256" key="3">
    <source>
        <dbReference type="ARBA" id="ARBA00022490"/>
    </source>
</evidence>
<dbReference type="InterPro" id="IPR001611">
    <property type="entry name" value="Leu-rich_rpt"/>
</dbReference>
<evidence type="ECO:0000256" key="2">
    <source>
        <dbReference type="ARBA" id="ARBA00004496"/>
    </source>
</evidence>
<comment type="subcellular location">
    <subcellularLocation>
        <location evidence="1">Cell projection</location>
        <location evidence="1">Cilium</location>
    </subcellularLocation>
    <subcellularLocation>
        <location evidence="2">Cytoplasm</location>
    </subcellularLocation>
</comment>
<dbReference type="InterPro" id="IPR032675">
    <property type="entry name" value="LRR_dom_sf"/>
</dbReference>
<sequence length="242" mass="28240">EYLNLALNNIETIENLEGCESLRKLELTVNFIGDLVSVDNLINLEHLEELYLIGNPCTEYKGYREFVIATLPQLKILDGEEIGKAERIKAFQSISTHYKSILESQKAYFEKRIQEKAHALERRKVLEQKLKESDGNIEKLAEEFWQEKSPFTPESRLETYEFIKLQKEQKPDAPAKSEKSKPKRRVFFTEDGRPYNINEPKVDFKLYEENTESGRCFVLDLAAFKNMDTSLIDCDVQANYIR</sequence>
<name>A0A564YCP4_HYMDI</name>
<dbReference type="GO" id="GO:0005737">
    <property type="term" value="C:cytoplasm"/>
    <property type="evidence" value="ECO:0007669"/>
    <property type="project" value="UniProtKB-SubCell"/>
</dbReference>
<dbReference type="PROSITE" id="PS51450">
    <property type="entry name" value="LRR"/>
    <property type="match status" value="1"/>
</dbReference>
<reference evidence="11 12" key="1">
    <citation type="submission" date="2019-07" db="EMBL/GenBank/DDBJ databases">
        <authorList>
            <person name="Jastrzebski P J."/>
            <person name="Paukszto L."/>
            <person name="Jastrzebski P J."/>
        </authorList>
    </citation>
    <scope>NUCLEOTIDE SEQUENCE [LARGE SCALE GENOMIC DNA]</scope>
    <source>
        <strain evidence="11 12">WMS-il1</strain>
    </source>
</reference>
<evidence type="ECO:0000256" key="8">
    <source>
        <dbReference type="ARBA" id="ARBA00023273"/>
    </source>
</evidence>
<evidence type="ECO:0000313" key="11">
    <source>
        <dbReference type="EMBL" id="VUZ45042.1"/>
    </source>
</evidence>
<dbReference type="InterPro" id="IPR003603">
    <property type="entry name" value="U2A'_phosphoprotein32A_C"/>
</dbReference>
<evidence type="ECO:0000256" key="7">
    <source>
        <dbReference type="ARBA" id="ARBA00023069"/>
    </source>
</evidence>
<accession>A0A564YCP4</accession>
<keyword evidence="12" id="KW-1185">Reference proteome</keyword>
<organism evidence="11 12">
    <name type="scientific">Hymenolepis diminuta</name>
    <name type="common">Rat tapeworm</name>
    <dbReference type="NCBI Taxonomy" id="6216"/>
    <lineage>
        <taxon>Eukaryota</taxon>
        <taxon>Metazoa</taxon>
        <taxon>Spiralia</taxon>
        <taxon>Lophotrochozoa</taxon>
        <taxon>Platyhelminthes</taxon>
        <taxon>Cestoda</taxon>
        <taxon>Eucestoda</taxon>
        <taxon>Cyclophyllidea</taxon>
        <taxon>Hymenolepididae</taxon>
        <taxon>Hymenolepis</taxon>
    </lineage>
</organism>
<keyword evidence="4" id="KW-0433">Leucine-rich repeat</keyword>
<dbReference type="InterPro" id="IPR056496">
    <property type="entry name" value="CS_DNAAF11_C"/>
</dbReference>
<feature type="domain" description="U2A'/phosphoprotein 32 family A C-terminal" evidence="10">
    <location>
        <begin position="60"/>
        <end position="78"/>
    </location>
</feature>
<evidence type="ECO:0000256" key="1">
    <source>
        <dbReference type="ARBA" id="ARBA00004138"/>
    </source>
</evidence>
<dbReference type="SUPFAM" id="SSF52058">
    <property type="entry name" value="L domain-like"/>
    <property type="match status" value="1"/>
</dbReference>
<dbReference type="Pfam" id="PF23602">
    <property type="entry name" value="CS_DNAAF11_C"/>
    <property type="match status" value="1"/>
</dbReference>
<evidence type="ECO:0000256" key="4">
    <source>
        <dbReference type="ARBA" id="ARBA00022614"/>
    </source>
</evidence>
<keyword evidence="3" id="KW-0963">Cytoplasm</keyword>
<dbReference type="GO" id="GO:0036158">
    <property type="term" value="P:outer dynein arm assembly"/>
    <property type="evidence" value="ECO:0007669"/>
    <property type="project" value="TreeGrafter"/>
</dbReference>
<comment type="similarity">
    <text evidence="9">Belongs to the tilB family.</text>
</comment>
<keyword evidence="5" id="KW-0677">Repeat</keyword>
<keyword evidence="6" id="KW-0175">Coiled coil</keyword>
<feature type="non-terminal residue" evidence="11">
    <location>
        <position position="1"/>
    </location>
</feature>
<evidence type="ECO:0000256" key="5">
    <source>
        <dbReference type="ARBA" id="ARBA00022737"/>
    </source>
</evidence>
<dbReference type="PANTHER" id="PTHR18849:SF0">
    <property type="entry name" value="CILIA- AND FLAGELLA-ASSOCIATED PROTEIN 410-RELATED"/>
    <property type="match status" value="1"/>
</dbReference>
<dbReference type="Pfam" id="PF14580">
    <property type="entry name" value="LRR_9"/>
    <property type="match status" value="1"/>
</dbReference>
<dbReference type="PANTHER" id="PTHR18849">
    <property type="entry name" value="LEUCINE RICH REPEAT PROTEIN"/>
    <property type="match status" value="1"/>
</dbReference>
<proteinExistence type="inferred from homology"/>
<dbReference type="SMART" id="SM00446">
    <property type="entry name" value="LRRcap"/>
    <property type="match status" value="1"/>
</dbReference>
<dbReference type="AlphaFoldDB" id="A0A564YCP4"/>